<dbReference type="InterPro" id="IPR024925">
    <property type="entry name" value="Malonyl_CoA-ACP_transAc"/>
</dbReference>
<comment type="caution">
    <text evidence="7">The sequence shown here is derived from an EMBL/GenBank/DDBJ whole genome shotgun (WGS) entry which is preliminary data.</text>
</comment>
<dbReference type="InterPro" id="IPR016036">
    <property type="entry name" value="Malonyl_transacylase_ACP-bd"/>
</dbReference>
<dbReference type="Gene3D" id="3.30.70.250">
    <property type="entry name" value="Malonyl-CoA ACP transacylase, ACP-binding"/>
    <property type="match status" value="1"/>
</dbReference>
<evidence type="ECO:0000313" key="7">
    <source>
        <dbReference type="EMBL" id="MCI0184150.1"/>
    </source>
</evidence>
<organism evidence="7 8">
    <name type="scientific">Sulfoacidibacillus ferrooxidans</name>
    <dbReference type="NCBI Taxonomy" id="2005001"/>
    <lineage>
        <taxon>Bacteria</taxon>
        <taxon>Bacillati</taxon>
        <taxon>Bacillota</taxon>
        <taxon>Bacilli</taxon>
        <taxon>Bacillales</taxon>
        <taxon>Alicyclobacillaceae</taxon>
        <taxon>Sulfoacidibacillus</taxon>
    </lineage>
</organism>
<evidence type="ECO:0000256" key="2">
    <source>
        <dbReference type="ARBA" id="ARBA00023315"/>
    </source>
</evidence>
<dbReference type="InterPro" id="IPR050858">
    <property type="entry name" value="Mal-CoA-ACP_Trans/PKS_FabD"/>
</dbReference>
<name>A0A9X2AE41_9BACL</name>
<feature type="active site" evidence="5">
    <location>
        <position position="202"/>
    </location>
</feature>
<dbReference type="Pfam" id="PF00698">
    <property type="entry name" value="Acyl_transf_1"/>
    <property type="match status" value="1"/>
</dbReference>
<dbReference type="GO" id="GO:0004314">
    <property type="term" value="F:[acyl-carrier-protein] S-malonyltransferase activity"/>
    <property type="evidence" value="ECO:0007669"/>
    <property type="project" value="UniProtKB-EC"/>
</dbReference>
<gene>
    <name evidence="7" type="primary">fabD</name>
    <name evidence="7" type="ORF">MM817_02445</name>
</gene>
<dbReference type="InterPro" id="IPR004410">
    <property type="entry name" value="Malonyl_CoA-ACP_transAc_FabD"/>
</dbReference>
<comment type="catalytic activity">
    <reaction evidence="3 4">
        <text>holo-[ACP] + malonyl-CoA = malonyl-[ACP] + CoA</text>
        <dbReference type="Rhea" id="RHEA:41792"/>
        <dbReference type="Rhea" id="RHEA-COMP:9623"/>
        <dbReference type="Rhea" id="RHEA-COMP:9685"/>
        <dbReference type="ChEBI" id="CHEBI:57287"/>
        <dbReference type="ChEBI" id="CHEBI:57384"/>
        <dbReference type="ChEBI" id="CHEBI:64479"/>
        <dbReference type="ChEBI" id="CHEBI:78449"/>
        <dbReference type="EC" id="2.3.1.39"/>
    </reaction>
</comment>
<dbReference type="Gene3D" id="3.40.366.10">
    <property type="entry name" value="Malonyl-Coenzyme A Acyl Carrier Protein, domain 2"/>
    <property type="match status" value="1"/>
</dbReference>
<comment type="similarity">
    <text evidence="4">Belongs to the fabD family.</text>
</comment>
<dbReference type="NCBIfam" id="TIGR00128">
    <property type="entry name" value="fabD"/>
    <property type="match status" value="1"/>
</dbReference>
<dbReference type="Proteomes" id="UP001139263">
    <property type="component" value="Unassembled WGS sequence"/>
</dbReference>
<dbReference type="RefSeq" id="WP_241715534.1">
    <property type="nucleotide sequence ID" value="NZ_JALBUF010000009.1"/>
</dbReference>
<dbReference type="AlphaFoldDB" id="A0A9X2AE41"/>
<reference evidence="7" key="1">
    <citation type="submission" date="2022-03" db="EMBL/GenBank/DDBJ databases">
        <title>Draft Genome Sequence of Firmicute Strain S0AB, a Heterotrophic Iron/Sulfur-Oxidizing Extreme Acidophile.</title>
        <authorList>
            <person name="Vergara E."/>
            <person name="Pakostova E."/>
            <person name="Johnson D.B."/>
            <person name="Holmes D.S."/>
        </authorList>
    </citation>
    <scope>NUCLEOTIDE SEQUENCE</scope>
    <source>
        <strain evidence="7">S0AB</strain>
    </source>
</reference>
<dbReference type="InterPro" id="IPR014043">
    <property type="entry name" value="Acyl_transferase_dom"/>
</dbReference>
<dbReference type="PANTHER" id="PTHR42681">
    <property type="entry name" value="MALONYL-COA-ACYL CARRIER PROTEIN TRANSACYLASE, MITOCHONDRIAL"/>
    <property type="match status" value="1"/>
</dbReference>
<keyword evidence="2 4" id="KW-0012">Acyltransferase</keyword>
<dbReference type="SMART" id="SM00827">
    <property type="entry name" value="PKS_AT"/>
    <property type="match status" value="1"/>
</dbReference>
<evidence type="ECO:0000256" key="5">
    <source>
        <dbReference type="PIRSR" id="PIRSR000446-1"/>
    </source>
</evidence>
<dbReference type="GO" id="GO:0006633">
    <property type="term" value="P:fatty acid biosynthetic process"/>
    <property type="evidence" value="ECO:0007669"/>
    <property type="project" value="TreeGrafter"/>
</dbReference>
<dbReference type="InterPro" id="IPR016035">
    <property type="entry name" value="Acyl_Trfase/lysoPLipase"/>
</dbReference>
<feature type="domain" description="Malonyl-CoA:ACP transacylase (MAT)" evidence="6">
    <location>
        <begin position="6"/>
        <end position="315"/>
    </location>
</feature>
<dbReference type="InterPro" id="IPR001227">
    <property type="entry name" value="Ac_transferase_dom_sf"/>
</dbReference>
<dbReference type="EC" id="2.3.1.39" evidence="4"/>
<dbReference type="SUPFAM" id="SSF55048">
    <property type="entry name" value="Probable ACP-binding domain of malonyl-CoA ACP transacylase"/>
    <property type="match status" value="1"/>
</dbReference>
<accession>A0A9X2AE41</accession>
<protein>
    <recommendedName>
        <fullName evidence="4">Malonyl CoA-acyl carrier protein transacylase</fullName>
        <ecNumber evidence="4">2.3.1.39</ecNumber>
    </recommendedName>
</protein>
<dbReference type="PIRSF" id="PIRSF000446">
    <property type="entry name" value="Mct"/>
    <property type="match status" value="1"/>
</dbReference>
<keyword evidence="1 4" id="KW-0808">Transferase</keyword>
<evidence type="ECO:0000256" key="4">
    <source>
        <dbReference type="PIRNR" id="PIRNR000446"/>
    </source>
</evidence>
<feature type="active site" evidence="5">
    <location>
        <position position="91"/>
    </location>
</feature>
<sequence length="318" mass="33840">MGVAFVFPGQGAQYVGMGKELMEHSSEAKDIITQADEALGFSLSKVMFEGPDSDLRLTYYTQPALLTVSIACLRALQAQVDISPEVVAGHSLGEYSALVATGALPFVDAVRVVHLRGRYMDAAVNAGIGAMAALLGGDFEMIQQLCTEISAAHELPVELANINCPGQLVASGGAVAVEELIRRAKEAQVKRAIRLDVSGPFHSSLMQPAADQLSDDLQRQSFSVPSCPIVANYSAKPMTTIDHMQVALEKQVASPVLWEASVREMIKLGATTFIELGAGTVLSGLIKKIDKSVRLLHVEDISSLMETVTALQSEGTSI</sequence>
<evidence type="ECO:0000313" key="8">
    <source>
        <dbReference type="Proteomes" id="UP001139263"/>
    </source>
</evidence>
<dbReference type="SUPFAM" id="SSF52151">
    <property type="entry name" value="FabD/lysophospholipase-like"/>
    <property type="match status" value="1"/>
</dbReference>
<dbReference type="EMBL" id="JALBUF010000009">
    <property type="protein sequence ID" value="MCI0184150.1"/>
    <property type="molecule type" value="Genomic_DNA"/>
</dbReference>
<dbReference type="GO" id="GO:0005829">
    <property type="term" value="C:cytosol"/>
    <property type="evidence" value="ECO:0007669"/>
    <property type="project" value="TreeGrafter"/>
</dbReference>
<keyword evidence="8" id="KW-1185">Reference proteome</keyword>
<dbReference type="FunFam" id="3.30.70.250:FF:000001">
    <property type="entry name" value="Malonyl CoA-acyl carrier protein transacylase"/>
    <property type="match status" value="1"/>
</dbReference>
<evidence type="ECO:0000256" key="3">
    <source>
        <dbReference type="ARBA" id="ARBA00048462"/>
    </source>
</evidence>
<evidence type="ECO:0000259" key="6">
    <source>
        <dbReference type="SMART" id="SM00827"/>
    </source>
</evidence>
<evidence type="ECO:0000256" key="1">
    <source>
        <dbReference type="ARBA" id="ARBA00022679"/>
    </source>
</evidence>
<proteinExistence type="inferred from homology"/>
<dbReference type="PANTHER" id="PTHR42681:SF1">
    <property type="entry name" value="MALONYL-COA-ACYL CARRIER PROTEIN TRANSACYLASE, MITOCHONDRIAL"/>
    <property type="match status" value="1"/>
</dbReference>